<dbReference type="EMBL" id="CCKQ01002233">
    <property type="protein sequence ID" value="CDW73322.1"/>
    <property type="molecule type" value="Genomic_DNA"/>
</dbReference>
<dbReference type="AlphaFoldDB" id="A0A077ZTY0"/>
<dbReference type="InParanoid" id="A0A077ZTY0"/>
<feature type="region of interest" description="Disordered" evidence="1">
    <location>
        <begin position="540"/>
        <end position="563"/>
    </location>
</feature>
<proteinExistence type="predicted"/>
<keyword evidence="3" id="KW-1185">Reference proteome</keyword>
<evidence type="ECO:0000313" key="3">
    <source>
        <dbReference type="Proteomes" id="UP000039865"/>
    </source>
</evidence>
<feature type="region of interest" description="Disordered" evidence="1">
    <location>
        <begin position="1"/>
        <end position="21"/>
    </location>
</feature>
<gene>
    <name evidence="2" type="primary">Contig2954.g126</name>
    <name evidence="2" type="ORF">STYLEM_2298</name>
</gene>
<sequence>MEKRKKNLNKNAQNQKAKEVLAQNMSQLPYIQDKRSLSQVRANKFKQNQQTSINIITSPSPQQTKSILNQIKMQQIGKQPQRAQNQQQNQNQQTTLHHIPFQNQYVQQNLKKQYILQQQVIAQNMPTIHQTNQNPKSIIRSLNASPSIQDSVQSLQQMQNNANNNIQSFNQNQSQIIMHQQQQIKHALNPISNFMNQQSFGRDLIRSSQTQNNGEVNKLLEAGASQRFSGTEFSSNTDKISGKRSAEQIRLFGIIKQQQQCSSASTSLSKITPTSKRKSKQIQEIRILQVKSRRGSSVFEIPTNINTSPSISKQAITKADQQSPKQKGQEFYKYNQLYAIFKDHLQSKSKRQKQIRNSHAGQTGDKSLHNTLSTKNIERDISASNLNEQSFVDKMSQLRGHSPYEIQIKYFKNKQHKNFNHQQLQYLIQTGNQNYDQPYLNQALTPNDQVTNLLLASQNRENFEIIKTLYKQRENTNKSSLFSRSLKMGQKDSSVDDLLKKMSVLENPDEELQSLLYNPPKRTAIHSWKQVKPKEFVFSNNNHNHTNANANNNHNNTAKNSEN</sequence>
<accession>A0A077ZTY0</accession>
<evidence type="ECO:0000313" key="2">
    <source>
        <dbReference type="EMBL" id="CDW73322.1"/>
    </source>
</evidence>
<feature type="compositionally biased region" description="Polar residues" evidence="1">
    <location>
        <begin position="357"/>
        <end position="372"/>
    </location>
</feature>
<dbReference type="Proteomes" id="UP000039865">
    <property type="component" value="Unassembled WGS sequence"/>
</dbReference>
<evidence type="ECO:0000256" key="1">
    <source>
        <dbReference type="SAM" id="MobiDB-lite"/>
    </source>
</evidence>
<organism evidence="2 3">
    <name type="scientific">Stylonychia lemnae</name>
    <name type="common">Ciliate</name>
    <dbReference type="NCBI Taxonomy" id="5949"/>
    <lineage>
        <taxon>Eukaryota</taxon>
        <taxon>Sar</taxon>
        <taxon>Alveolata</taxon>
        <taxon>Ciliophora</taxon>
        <taxon>Intramacronucleata</taxon>
        <taxon>Spirotrichea</taxon>
        <taxon>Stichotrichia</taxon>
        <taxon>Sporadotrichida</taxon>
        <taxon>Oxytrichidae</taxon>
        <taxon>Stylonychinae</taxon>
        <taxon>Stylonychia</taxon>
    </lineage>
</organism>
<name>A0A077ZTY0_STYLE</name>
<protein>
    <submittedName>
        <fullName evidence="2">Uncharacterized protein</fullName>
    </submittedName>
</protein>
<reference evidence="2 3" key="1">
    <citation type="submission" date="2014-06" db="EMBL/GenBank/DDBJ databases">
        <authorList>
            <person name="Swart Estienne"/>
        </authorList>
    </citation>
    <scope>NUCLEOTIDE SEQUENCE [LARGE SCALE GENOMIC DNA]</scope>
    <source>
        <strain evidence="2 3">130c</strain>
    </source>
</reference>
<feature type="region of interest" description="Disordered" evidence="1">
    <location>
        <begin position="348"/>
        <end position="372"/>
    </location>
</feature>